<organism evidence="1 2">
    <name type="scientific">Streptomyces showdoensis</name>
    <dbReference type="NCBI Taxonomy" id="68268"/>
    <lineage>
        <taxon>Bacteria</taxon>
        <taxon>Bacillati</taxon>
        <taxon>Actinomycetota</taxon>
        <taxon>Actinomycetes</taxon>
        <taxon>Kitasatosporales</taxon>
        <taxon>Streptomycetaceae</taxon>
        <taxon>Streptomyces</taxon>
    </lineage>
</organism>
<accession>A0A2P2GJM9</accession>
<comment type="caution">
    <text evidence="1">The sequence shown here is derived from an EMBL/GenBank/DDBJ whole genome shotgun (WGS) entry which is preliminary data.</text>
</comment>
<name>A0A2P2GJM9_STREW</name>
<reference evidence="1 2" key="1">
    <citation type="submission" date="2015-05" db="EMBL/GenBank/DDBJ databases">
        <title>Draft Genome assembly of Streptomyces showdoensis.</title>
        <authorList>
            <person name="Thapa K.K."/>
            <person name="Metsa-Ketela M."/>
        </authorList>
    </citation>
    <scope>NUCLEOTIDE SEQUENCE [LARGE SCALE GENOMIC DNA]</scope>
    <source>
        <strain evidence="1 2">ATCC 15227</strain>
    </source>
</reference>
<dbReference type="AlphaFoldDB" id="A0A2P2GJM9"/>
<evidence type="ECO:0000313" key="1">
    <source>
        <dbReference type="EMBL" id="KKZ71697.1"/>
    </source>
</evidence>
<dbReference type="EMBL" id="LAQS01000035">
    <property type="protein sequence ID" value="KKZ71697.1"/>
    <property type="molecule type" value="Genomic_DNA"/>
</dbReference>
<protein>
    <submittedName>
        <fullName evidence="1">Uncharacterized protein</fullName>
    </submittedName>
</protein>
<evidence type="ECO:0000313" key="2">
    <source>
        <dbReference type="Proteomes" id="UP000265325"/>
    </source>
</evidence>
<proteinExistence type="predicted"/>
<dbReference type="Proteomes" id="UP000265325">
    <property type="component" value="Unassembled WGS sequence"/>
</dbReference>
<sequence length="81" mass="8974">MRWSRACSVVGDRWFYATACHQCDCAYGLSRASGWPMAMTMAHTPSKRGGQTYCCFHHMSPAPLAVVIRAMSQPGTCCKVR</sequence>
<keyword evidence="2" id="KW-1185">Reference proteome</keyword>
<gene>
    <name evidence="1" type="ORF">VO63_22125</name>
</gene>